<evidence type="ECO:0000313" key="3">
    <source>
        <dbReference type="Proteomes" id="UP000694569"/>
    </source>
</evidence>
<dbReference type="OrthoDB" id="6329847at2759"/>
<feature type="compositionally biased region" description="Polar residues" evidence="1">
    <location>
        <begin position="55"/>
        <end position="67"/>
    </location>
</feature>
<evidence type="ECO:0000256" key="1">
    <source>
        <dbReference type="SAM" id="MobiDB-lite"/>
    </source>
</evidence>
<reference evidence="2" key="1">
    <citation type="submission" date="2025-08" db="UniProtKB">
        <authorList>
            <consortium name="Ensembl"/>
        </authorList>
    </citation>
    <scope>IDENTIFICATION</scope>
</reference>
<dbReference type="InterPro" id="IPR009423">
    <property type="entry name" value="NDUC2"/>
</dbReference>
<proteinExistence type="predicted"/>
<dbReference type="GO" id="GO:0005743">
    <property type="term" value="C:mitochondrial inner membrane"/>
    <property type="evidence" value="ECO:0007669"/>
    <property type="project" value="InterPro"/>
</dbReference>
<dbReference type="Pfam" id="PF06374">
    <property type="entry name" value="NDUF_C2"/>
    <property type="match status" value="1"/>
</dbReference>
<feature type="region of interest" description="Disordered" evidence="1">
    <location>
        <begin position="55"/>
        <end position="78"/>
    </location>
</feature>
<name>A0A8C5M469_9ANUR</name>
<reference evidence="2" key="2">
    <citation type="submission" date="2025-09" db="UniProtKB">
        <authorList>
            <consortium name="Ensembl"/>
        </authorList>
    </citation>
    <scope>IDENTIFICATION</scope>
</reference>
<accession>A0A8C5M469</accession>
<evidence type="ECO:0000313" key="2">
    <source>
        <dbReference type="Ensembl" id="ENSLLEP00000006695.1"/>
    </source>
</evidence>
<dbReference type="AlphaFoldDB" id="A0A8C5M469"/>
<dbReference type="GO" id="GO:0006120">
    <property type="term" value="P:mitochondrial electron transport, NADH to ubiquinone"/>
    <property type="evidence" value="ECO:0007669"/>
    <property type="project" value="InterPro"/>
</dbReference>
<sequence length="78" mass="8412">MPWLTDEARSLPPPSIVNKNSVWLGFLGYLAAITNNGIKRLPALRAGKGTITSQRAIPLTPSNGGHTTDTEEWGMLPL</sequence>
<organism evidence="2 3">
    <name type="scientific">Leptobrachium leishanense</name>
    <name type="common">Leishan spiny toad</name>
    <dbReference type="NCBI Taxonomy" id="445787"/>
    <lineage>
        <taxon>Eukaryota</taxon>
        <taxon>Metazoa</taxon>
        <taxon>Chordata</taxon>
        <taxon>Craniata</taxon>
        <taxon>Vertebrata</taxon>
        <taxon>Euteleostomi</taxon>
        <taxon>Amphibia</taxon>
        <taxon>Batrachia</taxon>
        <taxon>Anura</taxon>
        <taxon>Pelobatoidea</taxon>
        <taxon>Megophryidae</taxon>
        <taxon>Leptobrachium</taxon>
    </lineage>
</organism>
<protein>
    <submittedName>
        <fullName evidence="2">Uncharacterized protein</fullName>
    </submittedName>
</protein>
<keyword evidence="3" id="KW-1185">Reference proteome</keyword>
<dbReference type="Ensembl" id="ENSLLET00000006968.1">
    <property type="protein sequence ID" value="ENSLLEP00000006695.1"/>
    <property type="gene ID" value="ENSLLEG00000004211.1"/>
</dbReference>
<dbReference type="Proteomes" id="UP000694569">
    <property type="component" value="Unplaced"/>
</dbReference>